<dbReference type="GO" id="GO:0016020">
    <property type="term" value="C:membrane"/>
    <property type="evidence" value="ECO:0000318"/>
    <property type="project" value="GO_Central"/>
</dbReference>
<evidence type="ECO:0000313" key="5">
    <source>
        <dbReference type="Proteomes" id="UP000235145"/>
    </source>
</evidence>
<dbReference type="EMBL" id="NBSK02000003">
    <property type="protein sequence ID" value="KAJ0217334.1"/>
    <property type="molecule type" value="Genomic_DNA"/>
</dbReference>
<protein>
    <submittedName>
        <fullName evidence="4">Uncharacterized protein</fullName>
    </submittedName>
</protein>
<dbReference type="AlphaFoldDB" id="A0A9R1W547"/>
<feature type="region of interest" description="Disordered" evidence="2">
    <location>
        <begin position="560"/>
        <end position="581"/>
    </location>
</feature>
<dbReference type="GO" id="GO:0005794">
    <property type="term" value="C:Golgi apparatus"/>
    <property type="evidence" value="ECO:0000318"/>
    <property type="project" value="GO_Central"/>
</dbReference>
<feature type="transmembrane region" description="Helical" evidence="3">
    <location>
        <begin position="28"/>
        <end position="49"/>
    </location>
</feature>
<feature type="transmembrane region" description="Helical" evidence="3">
    <location>
        <begin position="94"/>
        <end position="116"/>
    </location>
</feature>
<keyword evidence="3" id="KW-1133">Transmembrane helix</keyword>
<dbReference type="PANTHER" id="PTHR21229:SF2">
    <property type="entry name" value="RE59932P"/>
    <property type="match status" value="1"/>
</dbReference>
<reference evidence="4 5" key="1">
    <citation type="journal article" date="2017" name="Nat. Commun.">
        <title>Genome assembly with in vitro proximity ligation data and whole-genome triplication in lettuce.</title>
        <authorList>
            <person name="Reyes-Chin-Wo S."/>
            <person name="Wang Z."/>
            <person name="Yang X."/>
            <person name="Kozik A."/>
            <person name="Arikit S."/>
            <person name="Song C."/>
            <person name="Xia L."/>
            <person name="Froenicke L."/>
            <person name="Lavelle D.O."/>
            <person name="Truco M.J."/>
            <person name="Xia R."/>
            <person name="Zhu S."/>
            <person name="Xu C."/>
            <person name="Xu H."/>
            <person name="Xu X."/>
            <person name="Cox K."/>
            <person name="Korf I."/>
            <person name="Meyers B.C."/>
            <person name="Michelmore R.W."/>
        </authorList>
    </citation>
    <scope>NUCLEOTIDE SEQUENCE [LARGE SCALE GENOMIC DNA]</scope>
    <source>
        <strain evidence="5">cv. Salinas</strain>
        <tissue evidence="4">Seedlings</tissue>
    </source>
</reference>
<evidence type="ECO:0000313" key="4">
    <source>
        <dbReference type="EMBL" id="KAJ0217334.1"/>
    </source>
</evidence>
<keyword evidence="3" id="KW-0472">Membrane</keyword>
<name>A0A9R1W547_LACSA</name>
<comment type="caution">
    <text evidence="4">The sequence shown here is derived from an EMBL/GenBank/DDBJ whole genome shotgun (WGS) entry which is preliminary data.</text>
</comment>
<proteinExistence type="predicted"/>
<dbReference type="InterPro" id="IPR009637">
    <property type="entry name" value="GPR107/GPR108-like"/>
</dbReference>
<gene>
    <name evidence="4" type="ORF">LSAT_V11C300136930</name>
</gene>
<accession>A0A9R1W547</accession>
<keyword evidence="1" id="KW-0175">Coiled coil</keyword>
<organism evidence="4 5">
    <name type="scientific">Lactuca sativa</name>
    <name type="common">Garden lettuce</name>
    <dbReference type="NCBI Taxonomy" id="4236"/>
    <lineage>
        <taxon>Eukaryota</taxon>
        <taxon>Viridiplantae</taxon>
        <taxon>Streptophyta</taxon>
        <taxon>Embryophyta</taxon>
        <taxon>Tracheophyta</taxon>
        <taxon>Spermatophyta</taxon>
        <taxon>Magnoliopsida</taxon>
        <taxon>eudicotyledons</taxon>
        <taxon>Gunneridae</taxon>
        <taxon>Pentapetalae</taxon>
        <taxon>asterids</taxon>
        <taxon>campanulids</taxon>
        <taxon>Asterales</taxon>
        <taxon>Asteraceae</taxon>
        <taxon>Cichorioideae</taxon>
        <taxon>Cichorieae</taxon>
        <taxon>Lactucinae</taxon>
        <taxon>Lactuca</taxon>
    </lineage>
</organism>
<feature type="transmembrane region" description="Helical" evidence="3">
    <location>
        <begin position="61"/>
        <end position="82"/>
    </location>
</feature>
<dbReference type="Pfam" id="PF14223">
    <property type="entry name" value="Retrotran_gag_2"/>
    <property type="match status" value="1"/>
</dbReference>
<sequence>MDGRVELYNIDDNNTKKYLFTGLTQLSFLSFIFSFIYLNFLGFWILVCFKNRVSCNRTHSLMSCLLVMNFVHVMCVGVDPLFVRTTGSVNGLDVLFYIFQLSRVVLLSIMIVLIGARWSFWEAVFRIWGNNAFGDCAQVLDPLLAWQAAVPYDKEEWFWTWLDLVTCIAIFVPIGFTIIKLREDYCQTDPNVNRNLGKLWLFMKLLAVYVVKGNRHSCVVCVDVLQFQDSQLIVDNRLRSKMVTRDEDSWLLVFDRVLELQSRKISVFGRNLRGCGGVCGRRLGFQSSRSGVCGPSLRPRSLRPRFAVLGGLRLSIISGSHLALQQPRTQQLVQQASQHNSVCEEVENMKESRQDMLRQNFNIFDYILGETLETQLQRFTTLTTEMNIAEIFLSKSKINKKLLNSLPRSWDMNVAVIKKTKDLNRLSIANVIEELDALKSSVNLPVNEVSCSQSCEVSCTPVCETTIKFLREQIDLFKREVKDLRYEGYQLRKGQKPLKAELEAKTKDFRKLQEEYNNKCENYDYIKRQLAALTEELDTLKIKCGKTDVSFKNYTASSKVAEDENKESTTEQTNVSLSSESVASNLVASDQPAVEKYRPSNQVKQPTCCKCACGNNQRQGVDTPLGAGRNNFTVKKKACFHCGTPVHIA</sequence>
<dbReference type="Proteomes" id="UP000235145">
    <property type="component" value="Unassembled WGS sequence"/>
</dbReference>
<feature type="compositionally biased region" description="Polar residues" evidence="2">
    <location>
        <begin position="570"/>
        <end position="581"/>
    </location>
</feature>
<feature type="compositionally biased region" description="Basic and acidic residues" evidence="2">
    <location>
        <begin position="560"/>
        <end position="569"/>
    </location>
</feature>
<evidence type="ECO:0000256" key="2">
    <source>
        <dbReference type="SAM" id="MobiDB-lite"/>
    </source>
</evidence>
<keyword evidence="3" id="KW-0812">Transmembrane</keyword>
<feature type="transmembrane region" description="Helical" evidence="3">
    <location>
        <begin position="158"/>
        <end position="179"/>
    </location>
</feature>
<dbReference type="PANTHER" id="PTHR21229">
    <property type="entry name" value="LUNG SEVEN TRANSMEMBRANE RECEPTOR"/>
    <property type="match status" value="1"/>
</dbReference>
<evidence type="ECO:0000256" key="1">
    <source>
        <dbReference type="SAM" id="Coils"/>
    </source>
</evidence>
<keyword evidence="5" id="KW-1185">Reference proteome</keyword>
<evidence type="ECO:0000256" key="3">
    <source>
        <dbReference type="SAM" id="Phobius"/>
    </source>
</evidence>
<feature type="coiled-coil region" evidence="1">
    <location>
        <begin position="467"/>
        <end position="543"/>
    </location>
</feature>